<dbReference type="OrthoDB" id="149072at2"/>
<dbReference type="InterPro" id="IPR024983">
    <property type="entry name" value="CHAT_dom"/>
</dbReference>
<dbReference type="STRING" id="391587.KAOT1_01829"/>
<dbReference type="AlphaFoldDB" id="A9E6H7"/>
<dbReference type="HOGENOM" id="CLU_876556_0_0_10"/>
<evidence type="ECO:0000256" key="1">
    <source>
        <dbReference type="SAM" id="Phobius"/>
    </source>
</evidence>
<protein>
    <recommendedName>
        <fullName evidence="2">CHAT domain-containing protein</fullName>
    </recommendedName>
</protein>
<organism evidence="3 4">
    <name type="scientific">Kordia algicida OT-1</name>
    <dbReference type="NCBI Taxonomy" id="391587"/>
    <lineage>
        <taxon>Bacteria</taxon>
        <taxon>Pseudomonadati</taxon>
        <taxon>Bacteroidota</taxon>
        <taxon>Flavobacteriia</taxon>
        <taxon>Flavobacteriales</taxon>
        <taxon>Flavobacteriaceae</taxon>
        <taxon>Kordia</taxon>
    </lineage>
</organism>
<accession>A9E6H7</accession>
<dbReference type="EMBL" id="ABIB01000011">
    <property type="protein sequence ID" value="EDP95035.1"/>
    <property type="molecule type" value="Genomic_DNA"/>
</dbReference>
<reference evidence="3 4" key="1">
    <citation type="journal article" date="2011" name="J. Bacteriol.">
        <title>Genome sequence of the algicidal bacterium Kordia algicida OT-1.</title>
        <authorList>
            <person name="Lee H.S."/>
            <person name="Kang S.G."/>
            <person name="Kwon K.K."/>
            <person name="Lee J.H."/>
            <person name="Kim S.J."/>
        </authorList>
    </citation>
    <scope>NUCLEOTIDE SEQUENCE [LARGE SCALE GENOMIC DNA]</scope>
    <source>
        <strain evidence="3 4">OT-1</strain>
    </source>
</reference>
<dbReference type="Pfam" id="PF12770">
    <property type="entry name" value="CHAT"/>
    <property type="match status" value="1"/>
</dbReference>
<dbReference type="eggNOG" id="COG1672">
    <property type="taxonomic scope" value="Bacteria"/>
</dbReference>
<sequence>MKILFIKANPIDSDALRLDVEENAIREVLGGSEKKELFLFESRGAVTKDLLIDHLLKIEPNILHISGHGNTDEQLLLEDVEGYKEEVSIEKLSAVLSGFLSHIDCVFLNTCHSLAGIDNFNKDIPYIIGMNNEIPDDVAINFSKTFYNVLFNGRTIKDAFKIALATIALTDQGDEHIPKLIVNKEAVKADEAKDIKENENELVSTIVSEEEIEVAKNGYTKSVNFHYRLIYVAIALSIGLAVFLFMTNGQDIASSLLGLIPGAFSSYPFLEIQKKKNRITLIKVFELKRKRLLNALSQLTDSERKELNDEFMRLIIV</sequence>
<keyword evidence="1" id="KW-0812">Transmembrane</keyword>
<feature type="transmembrane region" description="Helical" evidence="1">
    <location>
        <begin position="229"/>
        <end position="246"/>
    </location>
</feature>
<gene>
    <name evidence="3" type="ORF">KAOT1_01829</name>
</gene>
<keyword evidence="1" id="KW-0472">Membrane</keyword>
<evidence type="ECO:0000313" key="4">
    <source>
        <dbReference type="Proteomes" id="UP000002945"/>
    </source>
</evidence>
<dbReference type="RefSeq" id="WP_007092941.1">
    <property type="nucleotide sequence ID" value="NZ_CP142125.1"/>
</dbReference>
<keyword evidence="1" id="KW-1133">Transmembrane helix</keyword>
<feature type="domain" description="CHAT" evidence="2">
    <location>
        <begin position="21"/>
        <end position="172"/>
    </location>
</feature>
<feature type="transmembrane region" description="Helical" evidence="1">
    <location>
        <begin position="252"/>
        <end position="270"/>
    </location>
</feature>
<name>A9E6H7_9FLAO</name>
<proteinExistence type="predicted"/>
<comment type="caution">
    <text evidence="3">The sequence shown here is derived from an EMBL/GenBank/DDBJ whole genome shotgun (WGS) entry which is preliminary data.</text>
</comment>
<evidence type="ECO:0000259" key="2">
    <source>
        <dbReference type="Pfam" id="PF12770"/>
    </source>
</evidence>
<dbReference type="Proteomes" id="UP000002945">
    <property type="component" value="Unassembled WGS sequence"/>
</dbReference>
<evidence type="ECO:0000313" key="3">
    <source>
        <dbReference type="EMBL" id="EDP95035.1"/>
    </source>
</evidence>
<keyword evidence="4" id="KW-1185">Reference proteome</keyword>